<proteinExistence type="predicted"/>
<name>A0A7J9KMS8_GOSSC</name>
<organism evidence="1 2">
    <name type="scientific">Gossypium schwendimanii</name>
    <name type="common">Cotton</name>
    <dbReference type="NCBI Taxonomy" id="34291"/>
    <lineage>
        <taxon>Eukaryota</taxon>
        <taxon>Viridiplantae</taxon>
        <taxon>Streptophyta</taxon>
        <taxon>Embryophyta</taxon>
        <taxon>Tracheophyta</taxon>
        <taxon>Spermatophyta</taxon>
        <taxon>Magnoliopsida</taxon>
        <taxon>eudicotyledons</taxon>
        <taxon>Gunneridae</taxon>
        <taxon>Pentapetalae</taxon>
        <taxon>rosids</taxon>
        <taxon>malvids</taxon>
        <taxon>Malvales</taxon>
        <taxon>Malvaceae</taxon>
        <taxon>Malvoideae</taxon>
        <taxon>Gossypium</taxon>
    </lineage>
</organism>
<comment type="caution">
    <text evidence="1">The sequence shown here is derived from an EMBL/GenBank/DDBJ whole genome shotgun (WGS) entry which is preliminary data.</text>
</comment>
<sequence length="36" mass="3914">MGKLGLLDLENHFAFYGAYRILDKKAGSLASLLCLA</sequence>
<accession>A0A7J9KMS8</accession>
<dbReference type="Proteomes" id="UP000593576">
    <property type="component" value="Unassembled WGS sequence"/>
</dbReference>
<dbReference type="AlphaFoldDB" id="A0A7J9KMS8"/>
<keyword evidence="2" id="KW-1185">Reference proteome</keyword>
<reference evidence="1 2" key="1">
    <citation type="journal article" date="2019" name="Genome Biol. Evol.">
        <title>Insights into the evolution of the New World diploid cottons (Gossypium, subgenus Houzingenia) based on genome sequencing.</title>
        <authorList>
            <person name="Grover C.E."/>
            <person name="Arick M.A. 2nd"/>
            <person name="Thrash A."/>
            <person name="Conover J.L."/>
            <person name="Sanders W.S."/>
            <person name="Peterson D.G."/>
            <person name="Frelichowski J.E."/>
            <person name="Scheffler J.A."/>
            <person name="Scheffler B.E."/>
            <person name="Wendel J.F."/>
        </authorList>
    </citation>
    <scope>NUCLEOTIDE SEQUENCE [LARGE SCALE GENOMIC DNA]</scope>
    <source>
        <strain evidence="1">1</strain>
        <tissue evidence="1">Leaf</tissue>
    </source>
</reference>
<evidence type="ECO:0000313" key="1">
    <source>
        <dbReference type="EMBL" id="MBA0847767.1"/>
    </source>
</evidence>
<gene>
    <name evidence="1" type="ORF">Goshw_022977</name>
</gene>
<protein>
    <submittedName>
        <fullName evidence="1">Uncharacterized protein</fullName>
    </submittedName>
</protein>
<dbReference type="OrthoDB" id="1611096at2759"/>
<evidence type="ECO:0000313" key="2">
    <source>
        <dbReference type="Proteomes" id="UP000593576"/>
    </source>
</evidence>
<dbReference type="EMBL" id="JABFAF010000001">
    <property type="protein sequence ID" value="MBA0847767.1"/>
    <property type="molecule type" value="Genomic_DNA"/>
</dbReference>